<evidence type="ECO:0000313" key="3">
    <source>
        <dbReference type="Proteomes" id="UP000321805"/>
    </source>
</evidence>
<keyword evidence="1" id="KW-0812">Transmembrane</keyword>
<proteinExistence type="predicted"/>
<keyword evidence="3" id="KW-1185">Reference proteome</keyword>
<dbReference type="Proteomes" id="UP000321805">
    <property type="component" value="Chromosome"/>
</dbReference>
<feature type="transmembrane region" description="Helical" evidence="1">
    <location>
        <begin position="45"/>
        <end position="62"/>
    </location>
</feature>
<feature type="transmembrane region" description="Helical" evidence="1">
    <location>
        <begin position="178"/>
        <end position="203"/>
    </location>
</feature>
<organism evidence="2 3">
    <name type="scientific">Baekduia soli</name>
    <dbReference type="NCBI Taxonomy" id="496014"/>
    <lineage>
        <taxon>Bacteria</taxon>
        <taxon>Bacillati</taxon>
        <taxon>Actinomycetota</taxon>
        <taxon>Thermoleophilia</taxon>
        <taxon>Solirubrobacterales</taxon>
        <taxon>Baekduiaceae</taxon>
        <taxon>Baekduia</taxon>
    </lineage>
</organism>
<gene>
    <name evidence="2" type="ORF">FSW04_21280</name>
</gene>
<evidence type="ECO:0000256" key="1">
    <source>
        <dbReference type="SAM" id="Phobius"/>
    </source>
</evidence>
<protein>
    <submittedName>
        <fullName evidence="2">Exopolysaccharide biosynthesis protein</fullName>
    </submittedName>
</protein>
<keyword evidence="1" id="KW-0472">Membrane</keyword>
<dbReference type="EMBL" id="CP042430">
    <property type="protein sequence ID" value="QEC49848.1"/>
    <property type="molecule type" value="Genomic_DNA"/>
</dbReference>
<reference evidence="2 3" key="1">
    <citation type="journal article" date="2018" name="J. Microbiol.">
        <title>Baekduia soli gen. nov., sp. nov., a novel bacterium isolated from the soil of Baekdu Mountain and proposal of a novel family name, Baekduiaceae fam. nov.</title>
        <authorList>
            <person name="An D.S."/>
            <person name="Siddiqi M.Z."/>
            <person name="Kim K.H."/>
            <person name="Yu H.S."/>
            <person name="Im W.T."/>
        </authorList>
    </citation>
    <scope>NUCLEOTIDE SEQUENCE [LARGE SCALE GENOMIC DNA]</scope>
    <source>
        <strain evidence="2 3">BR7-21</strain>
    </source>
</reference>
<accession>A0A5B8UAM4</accession>
<sequence length="210" mass="22346">MSVSASSPAPARDAPKVSDEIERWLGSDGEKTLGSLIELFEEKSFAILFVVLLGVPALPLPTGGATHVFEVIAVLLALQLIAGRDEIWLPDRWRSKELAGERQQKFITGLMKLIRRLERFSRPRLAFLFDHRLSNVVFGLLVIGGSAGAFFAPPFTGLDTLPALGVVLLSLGVLLEDVAIVIAGLIVGATGVILELVLGSAAIKGIGSLL</sequence>
<dbReference type="OrthoDB" id="8446803at2"/>
<dbReference type="Pfam" id="PF06055">
    <property type="entry name" value="ExoD"/>
    <property type="match status" value="1"/>
</dbReference>
<feature type="transmembrane region" description="Helical" evidence="1">
    <location>
        <begin position="133"/>
        <end position="152"/>
    </location>
</feature>
<dbReference type="PANTHER" id="PTHR41795">
    <property type="entry name" value="EXOPOLYSACCHARIDE SYNTHESIS PROTEIN"/>
    <property type="match status" value="1"/>
</dbReference>
<dbReference type="PIRSF" id="PIRSF033239">
    <property type="entry name" value="ExoD"/>
    <property type="match status" value="1"/>
</dbReference>
<dbReference type="KEGG" id="bsol:FSW04_21280"/>
<evidence type="ECO:0000313" key="2">
    <source>
        <dbReference type="EMBL" id="QEC49848.1"/>
    </source>
</evidence>
<dbReference type="InterPro" id="IPR010331">
    <property type="entry name" value="ExoD"/>
</dbReference>
<name>A0A5B8UAM4_9ACTN</name>
<dbReference type="AlphaFoldDB" id="A0A5B8UAM4"/>
<keyword evidence="1" id="KW-1133">Transmembrane helix</keyword>
<dbReference type="PANTHER" id="PTHR41795:SF1">
    <property type="entry name" value="EXOPOLYSACCHARIDE SYNTHESIS PROTEIN"/>
    <property type="match status" value="1"/>
</dbReference>